<reference evidence="2 3" key="1">
    <citation type="journal article" date="2016" name="Nat. Commun.">
        <title>Thousands of microbial genomes shed light on interconnected biogeochemical processes in an aquifer system.</title>
        <authorList>
            <person name="Anantharaman K."/>
            <person name="Brown C.T."/>
            <person name="Hug L.A."/>
            <person name="Sharon I."/>
            <person name="Castelle C.J."/>
            <person name="Probst A.J."/>
            <person name="Thomas B.C."/>
            <person name="Singh A."/>
            <person name="Wilkins M.J."/>
            <person name="Karaoz U."/>
            <person name="Brodie E.L."/>
            <person name="Williams K.H."/>
            <person name="Hubbard S.S."/>
            <person name="Banfield J.F."/>
        </authorList>
    </citation>
    <scope>NUCLEOTIDE SEQUENCE [LARGE SCALE GENOMIC DNA]</scope>
</reference>
<evidence type="ECO:0008006" key="4">
    <source>
        <dbReference type="Google" id="ProtNLM"/>
    </source>
</evidence>
<evidence type="ECO:0000313" key="2">
    <source>
        <dbReference type="EMBL" id="OGJ01492.1"/>
    </source>
</evidence>
<evidence type="ECO:0000313" key="3">
    <source>
        <dbReference type="Proteomes" id="UP000177693"/>
    </source>
</evidence>
<evidence type="ECO:0000256" key="1">
    <source>
        <dbReference type="SAM" id="MobiDB-lite"/>
    </source>
</evidence>
<proteinExistence type="predicted"/>
<dbReference type="Proteomes" id="UP000177693">
    <property type="component" value="Unassembled WGS sequence"/>
</dbReference>
<dbReference type="EMBL" id="MFVL01000017">
    <property type="protein sequence ID" value="OGJ01492.1"/>
    <property type="molecule type" value="Genomic_DNA"/>
</dbReference>
<dbReference type="AlphaFoldDB" id="A0A1F6Y563"/>
<accession>A0A1F6Y563</accession>
<comment type="caution">
    <text evidence="2">The sequence shown here is derived from an EMBL/GenBank/DDBJ whole genome shotgun (WGS) entry which is preliminary data.</text>
</comment>
<organism evidence="2 3">
    <name type="scientific">Candidatus Nomurabacteria bacterium RIFCSPLOWO2_02_FULL_40_67</name>
    <dbReference type="NCBI Taxonomy" id="1801787"/>
    <lineage>
        <taxon>Bacteria</taxon>
        <taxon>Candidatus Nomuraibacteriota</taxon>
    </lineage>
</organism>
<sequence>MKKIFLISSLVIIFVGLVFVVMRNRPTVNDVDSFPGANKTESTTTNGTNGAVKIKPPSGVANKQSVKTPDALWISTSFFQKSDELYFDLDVSGNLIAKKGTKYGKEIAEIRVGSAPQELVEKILKVANARGVLNAKDTGTGEPLFSQSEWVRVSVMLDGKIKSSQAGYGVPIEDFPVDFQDLFKELKSVAEKQPIASDTKGFLFAELAGEQQVQFIKNDPKLEFITFSENDFNADPIIRNAVQMLGRQFPVYNEELQKIEGYIKLSKGTKAFFINVSGKYYYFRLLSE</sequence>
<feature type="region of interest" description="Disordered" evidence="1">
    <location>
        <begin position="35"/>
        <end position="62"/>
    </location>
</feature>
<protein>
    <recommendedName>
        <fullName evidence="4">DUF4340 domain-containing protein</fullName>
    </recommendedName>
</protein>
<feature type="compositionally biased region" description="Polar residues" evidence="1">
    <location>
        <begin position="39"/>
        <end position="49"/>
    </location>
</feature>
<gene>
    <name evidence="2" type="ORF">A3I23_00605</name>
</gene>
<name>A0A1F6Y563_9BACT</name>